<comment type="caution">
    <text evidence="3">The sequence shown here is derived from an EMBL/GenBank/DDBJ whole genome shotgun (WGS) entry which is preliminary data.</text>
</comment>
<name>A0A5C5VX62_9PLAN</name>
<dbReference type="InterPro" id="IPR050553">
    <property type="entry name" value="Thioredoxin_ResA/DsbE_sf"/>
</dbReference>
<keyword evidence="4" id="KW-1185">Reference proteome</keyword>
<feature type="domain" description="Thioredoxin" evidence="2">
    <location>
        <begin position="32"/>
        <end position="192"/>
    </location>
</feature>
<feature type="chain" id="PRO_5022800634" evidence="1">
    <location>
        <begin position="22"/>
        <end position="192"/>
    </location>
</feature>
<dbReference type="Pfam" id="PF08534">
    <property type="entry name" value="Redoxin"/>
    <property type="match status" value="1"/>
</dbReference>
<reference evidence="3 4" key="1">
    <citation type="submission" date="2019-02" db="EMBL/GenBank/DDBJ databases">
        <title>Deep-cultivation of Planctomycetes and their phenomic and genomic characterization uncovers novel biology.</title>
        <authorList>
            <person name="Wiegand S."/>
            <person name="Jogler M."/>
            <person name="Boedeker C."/>
            <person name="Pinto D."/>
            <person name="Vollmers J."/>
            <person name="Rivas-Marin E."/>
            <person name="Kohn T."/>
            <person name="Peeters S.H."/>
            <person name="Heuer A."/>
            <person name="Rast P."/>
            <person name="Oberbeckmann S."/>
            <person name="Bunk B."/>
            <person name="Jeske O."/>
            <person name="Meyerdierks A."/>
            <person name="Storesund J.E."/>
            <person name="Kallscheuer N."/>
            <person name="Luecker S."/>
            <person name="Lage O.M."/>
            <person name="Pohl T."/>
            <person name="Merkel B.J."/>
            <person name="Hornburger P."/>
            <person name="Mueller R.-W."/>
            <person name="Bruemmer F."/>
            <person name="Labrenz M."/>
            <person name="Spormann A.M."/>
            <person name="Op Den Camp H."/>
            <person name="Overmann J."/>
            <person name="Amann R."/>
            <person name="Jetten M.S.M."/>
            <person name="Mascher T."/>
            <person name="Medema M.H."/>
            <person name="Devos D.P."/>
            <person name="Kaster A.-K."/>
            <person name="Ovreas L."/>
            <person name="Rohde M."/>
            <person name="Galperin M.Y."/>
            <person name="Jogler C."/>
        </authorList>
    </citation>
    <scope>NUCLEOTIDE SEQUENCE [LARGE SCALE GENOMIC DNA]</scope>
    <source>
        <strain evidence="3 4">KOR42</strain>
    </source>
</reference>
<dbReference type="Proteomes" id="UP000317243">
    <property type="component" value="Unassembled WGS sequence"/>
</dbReference>
<dbReference type="GO" id="GO:0016491">
    <property type="term" value="F:oxidoreductase activity"/>
    <property type="evidence" value="ECO:0007669"/>
    <property type="project" value="InterPro"/>
</dbReference>
<feature type="signal peptide" evidence="1">
    <location>
        <begin position="1"/>
        <end position="21"/>
    </location>
</feature>
<dbReference type="RefSeq" id="WP_146512044.1">
    <property type="nucleotide sequence ID" value="NZ_SIHI01000040.1"/>
</dbReference>
<dbReference type="PANTHER" id="PTHR42852">
    <property type="entry name" value="THIOL:DISULFIDE INTERCHANGE PROTEIN DSBE"/>
    <property type="match status" value="1"/>
</dbReference>
<dbReference type="InterPro" id="IPR036249">
    <property type="entry name" value="Thioredoxin-like_sf"/>
</dbReference>
<proteinExistence type="predicted"/>
<evidence type="ECO:0000313" key="4">
    <source>
        <dbReference type="Proteomes" id="UP000317243"/>
    </source>
</evidence>
<keyword evidence="1" id="KW-0732">Signal</keyword>
<accession>A0A5C5VX62</accession>
<dbReference type="SUPFAM" id="SSF52833">
    <property type="entry name" value="Thioredoxin-like"/>
    <property type="match status" value="1"/>
</dbReference>
<dbReference type="InterPro" id="IPR013766">
    <property type="entry name" value="Thioredoxin_domain"/>
</dbReference>
<organism evidence="3 4">
    <name type="scientific">Thalassoglobus neptunius</name>
    <dbReference type="NCBI Taxonomy" id="1938619"/>
    <lineage>
        <taxon>Bacteria</taxon>
        <taxon>Pseudomonadati</taxon>
        <taxon>Planctomycetota</taxon>
        <taxon>Planctomycetia</taxon>
        <taxon>Planctomycetales</taxon>
        <taxon>Planctomycetaceae</taxon>
        <taxon>Thalassoglobus</taxon>
    </lineage>
</organism>
<evidence type="ECO:0000259" key="2">
    <source>
        <dbReference type="PROSITE" id="PS51352"/>
    </source>
</evidence>
<dbReference type="InterPro" id="IPR013740">
    <property type="entry name" value="Redoxin"/>
</dbReference>
<dbReference type="PROSITE" id="PS51352">
    <property type="entry name" value="THIOREDOXIN_2"/>
    <property type="match status" value="1"/>
</dbReference>
<evidence type="ECO:0000256" key="1">
    <source>
        <dbReference type="SAM" id="SignalP"/>
    </source>
</evidence>
<gene>
    <name evidence="3" type="ORF">KOR42_47140</name>
</gene>
<protein>
    <submittedName>
        <fullName evidence="3">AhpC/TSA family protein</fullName>
    </submittedName>
</protein>
<dbReference type="OrthoDB" id="279898at2"/>
<sequence length="192" mass="20692" precursor="true">MRLNSTCLALVGFVLTFGAVAQVSAVDVLPPPAVGDKASDFSLEAINGAGEVSLHETLKDGPVVLVMLRGFPGYQCPACSRQVGGLIKSAEEFAKEDATVVLVYPGPGENLKAKAQEFLTGTKLPENFVFLLDPDYKLTNAYNLRWDAERETAYPSTFVINQDGEITYATISKTHGGRPQTDTVVKAIRLLK</sequence>
<dbReference type="PANTHER" id="PTHR42852:SF13">
    <property type="entry name" value="PROTEIN DIPZ"/>
    <property type="match status" value="1"/>
</dbReference>
<dbReference type="Gene3D" id="3.40.30.10">
    <property type="entry name" value="Glutaredoxin"/>
    <property type="match status" value="1"/>
</dbReference>
<dbReference type="AlphaFoldDB" id="A0A5C5VX62"/>
<dbReference type="EMBL" id="SIHI01000040">
    <property type="protein sequence ID" value="TWT42605.1"/>
    <property type="molecule type" value="Genomic_DNA"/>
</dbReference>
<evidence type="ECO:0000313" key="3">
    <source>
        <dbReference type="EMBL" id="TWT42605.1"/>
    </source>
</evidence>